<feature type="domain" description="Major facilitator superfamily (MFS) profile" evidence="9">
    <location>
        <begin position="55"/>
        <end position="495"/>
    </location>
</feature>
<keyword evidence="5 8" id="KW-1133">Transmembrane helix</keyword>
<sequence length="525" mass="57908">MDAEKPVDSSHVETAPVVMGSTDAEPAQLKADPATAHNVPTMKVAVANHGKSLIYCLFFCMSAVLWGYDMQVNGGLLAAPQFRAVFGYTLPNGESILPARWQAAFNMIATVGGMIGSLLCGPLSPYIGRKLTLVVASVISSGAIFLQFFAFSRGVLLAGKLVNGIALGMFLVTACAYCSESSPVALRGLTTAMVNLFVVIGQLLGNCLIKAFGDRSDTFAYRIPFAFQWLFPALLLTGVWFCPESPYWYVQRGKINEAKKSLQMFQRGESVDEWLHEIQETVRMEEESAKSTGYMDCFRGTDLRRTLIIFGVWTINSFSGVNFVLSYSTYFFEIAGLPTSRSFDMGVGVTAVGVVGNICSWYVINVIGRRSLVPGMAVLTVIVFVMAILDVVPGYNHSIAWGQSALIIVWNFFYDLTLGPLGYVICGEMSSTRLRSHVVSIGFFTQNFWTLIMTITVPYMINPDEGNLRGKTGFIFGFFSVIACVWTYFYLPETKGRSFEELDHMFAQKIPARKFSTYDRGSDRG</sequence>
<evidence type="ECO:0000256" key="3">
    <source>
        <dbReference type="ARBA" id="ARBA00022448"/>
    </source>
</evidence>
<feature type="transmembrane region" description="Helical" evidence="8">
    <location>
        <begin position="307"/>
        <end position="325"/>
    </location>
</feature>
<keyword evidence="3 7" id="KW-0813">Transport</keyword>
<dbReference type="Proteomes" id="UP001194746">
    <property type="component" value="Unassembled WGS sequence"/>
</dbReference>
<dbReference type="AlphaFoldDB" id="A0AAD4CLS2"/>
<evidence type="ECO:0000256" key="2">
    <source>
        <dbReference type="ARBA" id="ARBA00010992"/>
    </source>
</evidence>
<gene>
    <name evidence="10" type="ORF">FE257_008185</name>
</gene>
<reference evidence="10" key="2">
    <citation type="submission" date="2020-02" db="EMBL/GenBank/DDBJ databases">
        <authorList>
            <person name="Gilchrist C.L.M."/>
            <person name="Chooi Y.-H."/>
        </authorList>
    </citation>
    <scope>NUCLEOTIDE SEQUENCE</scope>
    <source>
        <strain evidence="10">MST-FP2251</strain>
    </source>
</reference>
<dbReference type="PROSITE" id="PS50850">
    <property type="entry name" value="MFS"/>
    <property type="match status" value="1"/>
</dbReference>
<comment type="similarity">
    <text evidence="2 7">Belongs to the major facilitator superfamily. Sugar transporter (TC 2.A.1.1) family.</text>
</comment>
<keyword evidence="6 8" id="KW-0472">Membrane</keyword>
<dbReference type="InterPro" id="IPR005829">
    <property type="entry name" value="Sugar_transporter_CS"/>
</dbReference>
<comment type="subcellular location">
    <subcellularLocation>
        <location evidence="1">Membrane</location>
        <topology evidence="1">Multi-pass membrane protein</topology>
    </subcellularLocation>
</comment>
<name>A0AAD4CLS2_ASPNN</name>
<evidence type="ECO:0000256" key="8">
    <source>
        <dbReference type="SAM" id="Phobius"/>
    </source>
</evidence>
<dbReference type="InterPro" id="IPR050360">
    <property type="entry name" value="MFS_Sugar_Transporters"/>
</dbReference>
<feature type="transmembrane region" description="Helical" evidence="8">
    <location>
        <begin position="131"/>
        <end position="151"/>
    </location>
</feature>
<feature type="transmembrane region" description="Helical" evidence="8">
    <location>
        <begin position="438"/>
        <end position="461"/>
    </location>
</feature>
<dbReference type="SUPFAM" id="SSF103473">
    <property type="entry name" value="MFS general substrate transporter"/>
    <property type="match status" value="1"/>
</dbReference>
<evidence type="ECO:0000256" key="5">
    <source>
        <dbReference type="ARBA" id="ARBA00022989"/>
    </source>
</evidence>
<keyword evidence="4 8" id="KW-0812">Transmembrane</keyword>
<dbReference type="PANTHER" id="PTHR48022:SF51">
    <property type="entry name" value="ALPHA-GLUCOSIDE TRANSPORTER, PUTATIVE (AFU_ORTHOLOGUE AFUA_6G11920)-RELATED"/>
    <property type="match status" value="1"/>
</dbReference>
<feature type="transmembrane region" description="Helical" evidence="8">
    <location>
        <begin position="184"/>
        <end position="205"/>
    </location>
</feature>
<dbReference type="NCBIfam" id="TIGR00879">
    <property type="entry name" value="SP"/>
    <property type="match status" value="1"/>
</dbReference>
<evidence type="ECO:0000256" key="4">
    <source>
        <dbReference type="ARBA" id="ARBA00022692"/>
    </source>
</evidence>
<dbReference type="PROSITE" id="PS00217">
    <property type="entry name" value="SUGAR_TRANSPORT_2"/>
    <property type="match status" value="1"/>
</dbReference>
<dbReference type="EMBL" id="VCAU01000042">
    <property type="protein sequence ID" value="KAF9888816.1"/>
    <property type="molecule type" value="Genomic_DNA"/>
</dbReference>
<dbReference type="Gene3D" id="1.20.1250.20">
    <property type="entry name" value="MFS general substrate transporter like domains"/>
    <property type="match status" value="1"/>
</dbReference>
<dbReference type="PANTHER" id="PTHR48022">
    <property type="entry name" value="PLASTIDIC GLUCOSE TRANSPORTER 4"/>
    <property type="match status" value="1"/>
</dbReference>
<evidence type="ECO:0000313" key="11">
    <source>
        <dbReference type="Proteomes" id="UP001194746"/>
    </source>
</evidence>
<dbReference type="GO" id="GO:0016020">
    <property type="term" value="C:membrane"/>
    <property type="evidence" value="ECO:0007669"/>
    <property type="project" value="UniProtKB-SubCell"/>
</dbReference>
<evidence type="ECO:0000256" key="1">
    <source>
        <dbReference type="ARBA" id="ARBA00004141"/>
    </source>
</evidence>
<feature type="transmembrane region" description="Helical" evidence="8">
    <location>
        <begin position="376"/>
        <end position="395"/>
    </location>
</feature>
<evidence type="ECO:0000313" key="10">
    <source>
        <dbReference type="EMBL" id="KAF9888816.1"/>
    </source>
</evidence>
<accession>A0AAD4CLS2</accession>
<dbReference type="GO" id="GO:0005351">
    <property type="term" value="F:carbohydrate:proton symporter activity"/>
    <property type="evidence" value="ECO:0007669"/>
    <property type="project" value="TreeGrafter"/>
</dbReference>
<feature type="transmembrane region" description="Helical" evidence="8">
    <location>
        <begin position="473"/>
        <end position="491"/>
    </location>
</feature>
<evidence type="ECO:0000259" key="9">
    <source>
        <dbReference type="PROSITE" id="PS50850"/>
    </source>
</evidence>
<comment type="caution">
    <text evidence="10">The sequence shown here is derived from an EMBL/GenBank/DDBJ whole genome shotgun (WGS) entry which is preliminary data.</text>
</comment>
<organism evidence="10 11">
    <name type="scientific">Aspergillus nanangensis</name>
    <dbReference type="NCBI Taxonomy" id="2582783"/>
    <lineage>
        <taxon>Eukaryota</taxon>
        <taxon>Fungi</taxon>
        <taxon>Dikarya</taxon>
        <taxon>Ascomycota</taxon>
        <taxon>Pezizomycotina</taxon>
        <taxon>Eurotiomycetes</taxon>
        <taxon>Eurotiomycetidae</taxon>
        <taxon>Eurotiales</taxon>
        <taxon>Aspergillaceae</taxon>
        <taxon>Aspergillus</taxon>
        <taxon>Aspergillus subgen. Circumdati</taxon>
    </lineage>
</organism>
<dbReference type="FunFam" id="1.20.1250.20:FF:000078">
    <property type="entry name" value="MFS maltose transporter, putative"/>
    <property type="match status" value="1"/>
</dbReference>
<dbReference type="InterPro" id="IPR020846">
    <property type="entry name" value="MFS_dom"/>
</dbReference>
<keyword evidence="11" id="KW-1185">Reference proteome</keyword>
<feature type="transmembrane region" description="Helical" evidence="8">
    <location>
        <begin position="157"/>
        <end position="177"/>
    </location>
</feature>
<dbReference type="InterPro" id="IPR036259">
    <property type="entry name" value="MFS_trans_sf"/>
</dbReference>
<reference evidence="10" key="1">
    <citation type="journal article" date="2019" name="Beilstein J. Org. Chem.">
        <title>Nanangenines: drimane sesquiterpenoids as the dominant metabolite cohort of a novel Australian fungus, Aspergillus nanangensis.</title>
        <authorList>
            <person name="Lacey H.J."/>
            <person name="Gilchrist C.L.M."/>
            <person name="Crombie A."/>
            <person name="Kalaitzis J.A."/>
            <person name="Vuong D."/>
            <person name="Rutledge P.J."/>
            <person name="Turner P."/>
            <person name="Pitt J.I."/>
            <person name="Lacey E."/>
            <person name="Chooi Y.H."/>
            <person name="Piggott A.M."/>
        </authorList>
    </citation>
    <scope>NUCLEOTIDE SEQUENCE</scope>
    <source>
        <strain evidence="10">MST-FP2251</strain>
    </source>
</reference>
<protein>
    <recommendedName>
        <fullName evidence="9">Major facilitator superfamily (MFS) profile domain-containing protein</fullName>
    </recommendedName>
</protein>
<feature type="transmembrane region" description="Helical" evidence="8">
    <location>
        <begin position="345"/>
        <end position="364"/>
    </location>
</feature>
<dbReference type="Pfam" id="PF00083">
    <property type="entry name" value="Sugar_tr"/>
    <property type="match status" value="1"/>
</dbReference>
<dbReference type="InterPro" id="IPR003663">
    <property type="entry name" value="Sugar/inositol_transpt"/>
</dbReference>
<dbReference type="InterPro" id="IPR005828">
    <property type="entry name" value="MFS_sugar_transport-like"/>
</dbReference>
<feature type="transmembrane region" description="Helical" evidence="8">
    <location>
        <begin position="52"/>
        <end position="68"/>
    </location>
</feature>
<feature type="transmembrane region" description="Helical" evidence="8">
    <location>
        <begin position="407"/>
        <end position="426"/>
    </location>
</feature>
<proteinExistence type="inferred from homology"/>
<feature type="transmembrane region" description="Helical" evidence="8">
    <location>
        <begin position="225"/>
        <end position="242"/>
    </location>
</feature>
<evidence type="ECO:0000256" key="6">
    <source>
        <dbReference type="ARBA" id="ARBA00023136"/>
    </source>
</evidence>
<feature type="transmembrane region" description="Helical" evidence="8">
    <location>
        <begin position="101"/>
        <end position="119"/>
    </location>
</feature>
<evidence type="ECO:0000256" key="7">
    <source>
        <dbReference type="RuleBase" id="RU003346"/>
    </source>
</evidence>